<feature type="transmembrane region" description="Helical" evidence="6">
    <location>
        <begin position="73"/>
        <end position="95"/>
    </location>
</feature>
<accession>A0A8J2NPZ2</accession>
<organism evidence="7 8">
    <name type="scientific">Allacma fusca</name>
    <dbReference type="NCBI Taxonomy" id="39272"/>
    <lineage>
        <taxon>Eukaryota</taxon>
        <taxon>Metazoa</taxon>
        <taxon>Ecdysozoa</taxon>
        <taxon>Arthropoda</taxon>
        <taxon>Hexapoda</taxon>
        <taxon>Collembola</taxon>
        <taxon>Symphypleona</taxon>
        <taxon>Sminthuridae</taxon>
        <taxon>Allacma</taxon>
    </lineage>
</organism>
<keyword evidence="8" id="KW-1185">Reference proteome</keyword>
<feature type="region of interest" description="Disordered" evidence="5">
    <location>
        <begin position="489"/>
        <end position="526"/>
    </location>
</feature>
<keyword evidence="3 6" id="KW-1133">Transmembrane helix</keyword>
<dbReference type="CDD" id="cd03127">
    <property type="entry name" value="tetraspanin_LEL"/>
    <property type="match status" value="1"/>
</dbReference>
<feature type="compositionally biased region" description="Low complexity" evidence="5">
    <location>
        <begin position="293"/>
        <end position="308"/>
    </location>
</feature>
<sequence>MCNVLNKCPDELSHTIVRARGIRLSYNCGCGRHILESSTQCRQLIQRCPYKGQQNCTPRLRPYSWDYFRYTELLEAFSILKSCQISALLGLFALISQRIYIYLWSSFILFGTFAIQFLHGVACVRASIEPMNKEIFSTFRSYQADKAFMNWLLDYQWQYDCCGIKSYMDWKLLDQTFTNFSVPSSCCTRKVKIPSSNCGFGAIAPNVSVESVQQTINTGGCGSKISQMYQDEIRITGVVMLIAAVGALLMGITLIFFHQKLQANREYRREIPNSNQSGDSRGMRRPPRPHAQRNLTVRSNNSTNVSSVDVNDNVQKVPSYYKTAVIHKPPTGRGRTPRQDSTRNFTTRIPPNKSTRAHNDFMKTNLEMLMHPIETHSTSSATPNPSDLFPFYGDQASSSACFQPNDTTDPRVSIRSKNGDSNIAHYNSLPQVVTFPDGRVETLYHYNTSHLHAQNIRRKHSQRQKTTFVEGKFPSLTITSTLATIHEENESVKSGNSQASSTCTTTASSSPKSLSKSPSKHTQEASVENMTIVNETHPTDDIPEIIVNLTDTFTPKETFDTTEHPNERHEIIELKCEAVEFERNCNGKKSNDCVWSACESTLPPDKKCVENVGNQ</sequence>
<dbReference type="Proteomes" id="UP000708208">
    <property type="component" value="Unassembled WGS sequence"/>
</dbReference>
<evidence type="ECO:0000313" key="7">
    <source>
        <dbReference type="EMBL" id="CAG7721501.1"/>
    </source>
</evidence>
<feature type="region of interest" description="Disordered" evidence="5">
    <location>
        <begin position="326"/>
        <end position="357"/>
    </location>
</feature>
<evidence type="ECO:0008006" key="9">
    <source>
        <dbReference type="Google" id="ProtNLM"/>
    </source>
</evidence>
<dbReference type="Pfam" id="PF00335">
    <property type="entry name" value="Tetraspanin"/>
    <property type="match status" value="1"/>
</dbReference>
<reference evidence="7" key="1">
    <citation type="submission" date="2021-06" db="EMBL/GenBank/DDBJ databases">
        <authorList>
            <person name="Hodson N. C."/>
            <person name="Mongue J. A."/>
            <person name="Jaron S. K."/>
        </authorList>
    </citation>
    <scope>NUCLEOTIDE SEQUENCE</scope>
</reference>
<dbReference type="EMBL" id="CAJVCH010080151">
    <property type="protein sequence ID" value="CAG7721501.1"/>
    <property type="molecule type" value="Genomic_DNA"/>
</dbReference>
<keyword evidence="4 6" id="KW-0472">Membrane</keyword>
<dbReference type="InterPro" id="IPR018499">
    <property type="entry name" value="Tetraspanin/Peripherin"/>
</dbReference>
<evidence type="ECO:0000256" key="6">
    <source>
        <dbReference type="SAM" id="Phobius"/>
    </source>
</evidence>
<evidence type="ECO:0000256" key="1">
    <source>
        <dbReference type="ARBA" id="ARBA00004141"/>
    </source>
</evidence>
<feature type="compositionally biased region" description="Polar residues" evidence="5">
    <location>
        <begin position="342"/>
        <end position="354"/>
    </location>
</feature>
<evidence type="ECO:0000256" key="3">
    <source>
        <dbReference type="ARBA" id="ARBA00022989"/>
    </source>
</evidence>
<evidence type="ECO:0000256" key="5">
    <source>
        <dbReference type="SAM" id="MobiDB-lite"/>
    </source>
</evidence>
<feature type="region of interest" description="Disordered" evidence="5">
    <location>
        <begin position="269"/>
        <end position="308"/>
    </location>
</feature>
<evidence type="ECO:0000313" key="8">
    <source>
        <dbReference type="Proteomes" id="UP000708208"/>
    </source>
</evidence>
<feature type="compositionally biased region" description="Low complexity" evidence="5">
    <location>
        <begin position="497"/>
        <end position="517"/>
    </location>
</feature>
<proteinExistence type="predicted"/>
<dbReference type="AlphaFoldDB" id="A0A8J2NPZ2"/>
<name>A0A8J2NPZ2_9HEXA</name>
<gene>
    <name evidence="7" type="ORF">AFUS01_LOCUS10714</name>
</gene>
<dbReference type="GO" id="GO:0016020">
    <property type="term" value="C:membrane"/>
    <property type="evidence" value="ECO:0007669"/>
    <property type="project" value="UniProtKB-SubCell"/>
</dbReference>
<feature type="transmembrane region" description="Helical" evidence="6">
    <location>
        <begin position="233"/>
        <end position="257"/>
    </location>
</feature>
<evidence type="ECO:0000256" key="4">
    <source>
        <dbReference type="ARBA" id="ARBA00023136"/>
    </source>
</evidence>
<comment type="caution">
    <text evidence="7">The sequence shown here is derived from an EMBL/GenBank/DDBJ whole genome shotgun (WGS) entry which is preliminary data.</text>
</comment>
<comment type="subcellular location">
    <subcellularLocation>
        <location evidence="1">Membrane</location>
        <topology evidence="1">Multi-pass membrane protein</topology>
    </subcellularLocation>
</comment>
<keyword evidence="2 6" id="KW-0812">Transmembrane</keyword>
<evidence type="ECO:0000256" key="2">
    <source>
        <dbReference type="ARBA" id="ARBA00022692"/>
    </source>
</evidence>
<protein>
    <recommendedName>
        <fullName evidence="9">Tetraspanin</fullName>
    </recommendedName>
</protein>
<feature type="transmembrane region" description="Helical" evidence="6">
    <location>
        <begin position="101"/>
        <end position="124"/>
    </location>
</feature>